<dbReference type="Proteomes" id="UP000886998">
    <property type="component" value="Unassembled WGS sequence"/>
</dbReference>
<evidence type="ECO:0000313" key="1">
    <source>
        <dbReference type="EMBL" id="GFY61282.1"/>
    </source>
</evidence>
<comment type="caution">
    <text evidence="1">The sequence shown here is derived from an EMBL/GenBank/DDBJ whole genome shotgun (WGS) entry which is preliminary data.</text>
</comment>
<keyword evidence="2" id="KW-1185">Reference proteome</keyword>
<protein>
    <submittedName>
        <fullName evidence="1">Uncharacterized protein</fullName>
    </submittedName>
</protein>
<proteinExistence type="predicted"/>
<evidence type="ECO:0000313" key="2">
    <source>
        <dbReference type="Proteomes" id="UP000886998"/>
    </source>
</evidence>
<accession>A0A8X6XW13</accession>
<dbReference type="EMBL" id="BMAV01013537">
    <property type="protein sequence ID" value="GFY61282.1"/>
    <property type="molecule type" value="Genomic_DNA"/>
</dbReference>
<name>A0A8X6XW13_9ARAC</name>
<organism evidence="1 2">
    <name type="scientific">Trichonephila inaurata madagascariensis</name>
    <dbReference type="NCBI Taxonomy" id="2747483"/>
    <lineage>
        <taxon>Eukaryota</taxon>
        <taxon>Metazoa</taxon>
        <taxon>Ecdysozoa</taxon>
        <taxon>Arthropoda</taxon>
        <taxon>Chelicerata</taxon>
        <taxon>Arachnida</taxon>
        <taxon>Araneae</taxon>
        <taxon>Araneomorphae</taxon>
        <taxon>Entelegynae</taxon>
        <taxon>Araneoidea</taxon>
        <taxon>Nephilidae</taxon>
        <taxon>Trichonephila</taxon>
        <taxon>Trichonephila inaurata</taxon>
    </lineage>
</organism>
<sequence length="72" mass="8014">MDLTKEKKTLDSTKGGNNCGCQIRSALVIEDLLKGVEISYERLLIGIRLKPFASASVMVVQGWQWSPDYLAK</sequence>
<dbReference type="AlphaFoldDB" id="A0A8X6XW13"/>
<gene>
    <name evidence="1" type="ORF">TNIN_250781</name>
</gene>
<reference evidence="1" key="1">
    <citation type="submission" date="2020-08" db="EMBL/GenBank/DDBJ databases">
        <title>Multicomponent nature underlies the extraordinary mechanical properties of spider dragline silk.</title>
        <authorList>
            <person name="Kono N."/>
            <person name="Nakamura H."/>
            <person name="Mori M."/>
            <person name="Yoshida Y."/>
            <person name="Ohtoshi R."/>
            <person name="Malay A.D."/>
            <person name="Moran D.A.P."/>
            <person name="Tomita M."/>
            <person name="Numata K."/>
            <person name="Arakawa K."/>
        </authorList>
    </citation>
    <scope>NUCLEOTIDE SEQUENCE</scope>
</reference>